<evidence type="ECO:0000313" key="1">
    <source>
        <dbReference type="EMBL" id="TXE15609.1"/>
    </source>
</evidence>
<dbReference type="AlphaFoldDB" id="A0A5C7B301"/>
<dbReference type="Pfam" id="PF13585">
    <property type="entry name" value="CHU_C"/>
    <property type="match status" value="1"/>
</dbReference>
<protein>
    <recommendedName>
        <fullName evidence="3">Gliding motility-associated C-terminal domain-containing protein</fullName>
    </recommendedName>
</protein>
<reference evidence="1 2" key="1">
    <citation type="submission" date="2019-08" db="EMBL/GenBank/DDBJ databases">
        <title>Genome of Psychroserpens burtonensis ACAM 167.</title>
        <authorList>
            <person name="Bowman J.P."/>
        </authorList>
    </citation>
    <scope>NUCLEOTIDE SEQUENCE [LARGE SCALE GENOMIC DNA]</scope>
    <source>
        <strain evidence="1 2">ACAM 167</strain>
    </source>
</reference>
<comment type="caution">
    <text evidence="1">The sequence shown here is derived from an EMBL/GenBank/DDBJ whole genome shotgun (WGS) entry which is preliminary data.</text>
</comment>
<accession>A0A5C7B301</accession>
<gene>
    <name evidence="1" type="ORF">ES692_16045</name>
</gene>
<dbReference type="OrthoDB" id="1236981at2"/>
<evidence type="ECO:0008006" key="3">
    <source>
        <dbReference type="Google" id="ProtNLM"/>
    </source>
</evidence>
<dbReference type="PROSITE" id="PS51257">
    <property type="entry name" value="PROKAR_LIPOPROTEIN"/>
    <property type="match status" value="1"/>
</dbReference>
<dbReference type="RefSeq" id="WP_147232056.1">
    <property type="nucleotide sequence ID" value="NZ_VOSB01000028.1"/>
</dbReference>
<dbReference type="EMBL" id="VOSB01000028">
    <property type="protein sequence ID" value="TXE15609.1"/>
    <property type="molecule type" value="Genomic_DNA"/>
</dbReference>
<keyword evidence="2" id="KW-1185">Reference proteome</keyword>
<organism evidence="1 2">
    <name type="scientific">Psychroserpens burtonensis</name>
    <dbReference type="NCBI Taxonomy" id="49278"/>
    <lineage>
        <taxon>Bacteria</taxon>
        <taxon>Pseudomonadati</taxon>
        <taxon>Bacteroidota</taxon>
        <taxon>Flavobacteriia</taxon>
        <taxon>Flavobacteriales</taxon>
        <taxon>Flavobacteriaceae</taxon>
        <taxon>Psychroserpens</taxon>
    </lineage>
</organism>
<dbReference type="Proteomes" id="UP000321938">
    <property type="component" value="Unassembled WGS sequence"/>
</dbReference>
<evidence type="ECO:0000313" key="2">
    <source>
        <dbReference type="Proteomes" id="UP000321938"/>
    </source>
</evidence>
<dbReference type="STRING" id="1123037.GCA_000425305_01014"/>
<sequence>MIKQIKFSVILISIFTIFSCGDDDSNNQETQNIYEGCCSTEPVFGANVDNLDQSAGEIEVFTIVTQNEDGINDMFSIRNIELYSNHIVTIYNSVDEQIYESTNYTDFEAMFPGYPQGENGSASIISNGTYRYKIVIENEETFRKSGSFCVYTFPDPQPNFEGCNLGSQFDPVIANPPN</sequence>
<proteinExistence type="predicted"/>
<name>A0A5C7B301_9FLAO</name>